<dbReference type="EMBL" id="BAABHB010000001">
    <property type="protein sequence ID" value="GAA4397192.1"/>
    <property type="molecule type" value="Genomic_DNA"/>
</dbReference>
<reference evidence="2" key="1">
    <citation type="journal article" date="2019" name="Int. J. Syst. Evol. Microbiol.">
        <title>The Global Catalogue of Microorganisms (GCM) 10K type strain sequencing project: providing services to taxonomists for standard genome sequencing and annotation.</title>
        <authorList>
            <consortium name="The Broad Institute Genomics Platform"/>
            <consortium name="The Broad Institute Genome Sequencing Center for Infectious Disease"/>
            <person name="Wu L."/>
            <person name="Ma J."/>
        </authorList>
    </citation>
    <scope>NUCLEOTIDE SEQUENCE [LARGE SCALE GENOMIC DNA]</scope>
    <source>
        <strain evidence="2">JCM 17925</strain>
    </source>
</reference>
<dbReference type="RefSeq" id="WP_345263857.1">
    <property type="nucleotide sequence ID" value="NZ_BAABHB010000001.1"/>
</dbReference>
<proteinExistence type="predicted"/>
<organism evidence="1 2">
    <name type="scientific">Nibrella viscosa</name>
    <dbReference type="NCBI Taxonomy" id="1084524"/>
    <lineage>
        <taxon>Bacteria</taxon>
        <taxon>Pseudomonadati</taxon>
        <taxon>Bacteroidota</taxon>
        <taxon>Cytophagia</taxon>
        <taxon>Cytophagales</taxon>
        <taxon>Spirosomataceae</taxon>
        <taxon>Nibrella</taxon>
    </lineage>
</organism>
<dbReference type="Proteomes" id="UP001500936">
    <property type="component" value="Unassembled WGS sequence"/>
</dbReference>
<gene>
    <name evidence="1" type="ORF">GCM10023187_06260</name>
</gene>
<dbReference type="PROSITE" id="PS51257">
    <property type="entry name" value="PROKAR_LIPOPROTEIN"/>
    <property type="match status" value="1"/>
</dbReference>
<sequence>MKNNWFCVWCLLLLIAGCRSKDPEPEPQREIRLYDQVWVSYELLDMSGRPSSRFREGENFMFSLRIRNLSADTLISTRYPSPLYQFFVLVNPQVFSVVKRAADGQADRVMGRPLTGGKELPFTASSLIVMPKTTVTYQVPWQTKTGELYPMPAYDPVPDPVLQADGLSGYFRGNYLYTGSESKVDRLTQGAYYSAFTLDMFGRRVYFRTDFTVY</sequence>
<evidence type="ECO:0000313" key="2">
    <source>
        <dbReference type="Proteomes" id="UP001500936"/>
    </source>
</evidence>
<evidence type="ECO:0000313" key="1">
    <source>
        <dbReference type="EMBL" id="GAA4397192.1"/>
    </source>
</evidence>
<name>A0ABP8JWG9_9BACT</name>
<evidence type="ECO:0008006" key="3">
    <source>
        <dbReference type="Google" id="ProtNLM"/>
    </source>
</evidence>
<protein>
    <recommendedName>
        <fullName evidence="3">Lipoprotein</fullName>
    </recommendedName>
</protein>
<keyword evidence="2" id="KW-1185">Reference proteome</keyword>
<accession>A0ABP8JWG9</accession>
<comment type="caution">
    <text evidence="1">The sequence shown here is derived from an EMBL/GenBank/DDBJ whole genome shotgun (WGS) entry which is preliminary data.</text>
</comment>